<dbReference type="AlphaFoldDB" id="A0A150IM47"/>
<protein>
    <submittedName>
        <fullName evidence="4">Ketoisovalerate oxidoreductase subunit VorB</fullName>
        <ecNumber evidence="4">1.2.7.7</ecNumber>
    </submittedName>
</protein>
<evidence type="ECO:0000259" key="3">
    <source>
        <dbReference type="Pfam" id="PF02775"/>
    </source>
</evidence>
<dbReference type="GO" id="GO:0030976">
    <property type="term" value="F:thiamine pyrophosphate binding"/>
    <property type="evidence" value="ECO:0007669"/>
    <property type="project" value="InterPro"/>
</dbReference>
<dbReference type="Proteomes" id="UP000092403">
    <property type="component" value="Unassembled WGS sequence"/>
</dbReference>
<dbReference type="PATRIC" id="fig|1706437.3.peg.139"/>
<evidence type="ECO:0000256" key="1">
    <source>
        <dbReference type="ARBA" id="ARBA00011595"/>
    </source>
</evidence>
<dbReference type="EMBL" id="LNJC01000003">
    <property type="protein sequence ID" value="KYC51166.1"/>
    <property type="molecule type" value="Genomic_DNA"/>
</dbReference>
<name>A0A150IM47_9EURY</name>
<proteinExistence type="predicted"/>
<dbReference type="PANTHER" id="PTHR42897:SF2">
    <property type="entry name" value="PYRUVATE SYNTHASE SUBUNIT PORB"/>
    <property type="match status" value="1"/>
</dbReference>
<dbReference type="Proteomes" id="UP000092401">
    <property type="component" value="Unassembled WGS sequence"/>
</dbReference>
<comment type="subunit">
    <text evidence="1">Heterotetramer of one alpha, one beta, one delta and one gamma chain.</text>
</comment>
<keyword evidence="2 4" id="KW-0560">Oxidoreductase</keyword>
<evidence type="ECO:0000313" key="5">
    <source>
        <dbReference type="EMBL" id="KYC48629.1"/>
    </source>
</evidence>
<evidence type="ECO:0000313" key="4">
    <source>
        <dbReference type="EMBL" id="KYC46017.1"/>
    </source>
</evidence>
<dbReference type="EC" id="1.2.7.7" evidence="4"/>
<reference evidence="7 8" key="1">
    <citation type="journal article" date="2016" name="ISME J.">
        <title>Chasing the elusive Euryarchaeota class WSA2: genomes reveal a uniquely fastidious methyl-reducing methanogen.</title>
        <authorList>
            <person name="Nobu M.K."/>
            <person name="Narihiro T."/>
            <person name="Kuroda K."/>
            <person name="Mei R."/>
            <person name="Liu W.T."/>
        </authorList>
    </citation>
    <scope>NUCLEOTIDE SEQUENCE [LARGE SCALE GENOMIC DNA]</scope>
    <source>
        <strain evidence="4">B03fssc0709_Meth_Bin005</strain>
        <strain evidence="5">B15fssc0709_Meth_Bin003</strain>
        <strain evidence="6">BMIXfssc0709_Meth_Bin006</strain>
    </source>
</reference>
<gene>
    <name evidence="4" type="primary">vorB</name>
    <name evidence="4" type="ORF">APG10_00326</name>
    <name evidence="5" type="ORF">APG11_00139</name>
    <name evidence="6" type="ORF">APG12_00292</name>
</gene>
<accession>A0A150IM47</accession>
<dbReference type="EMBL" id="LNGE01000006">
    <property type="protein sequence ID" value="KYC46017.1"/>
    <property type="molecule type" value="Genomic_DNA"/>
</dbReference>
<dbReference type="GO" id="GO:0043807">
    <property type="term" value="F:3-methyl-2-oxobutanoate dehydrogenase (ferredoxin) activity"/>
    <property type="evidence" value="ECO:0007669"/>
    <property type="project" value="UniProtKB-EC"/>
</dbReference>
<dbReference type="SUPFAM" id="SSF52518">
    <property type="entry name" value="Thiamin diphosphate-binding fold (THDP-binding)"/>
    <property type="match status" value="1"/>
</dbReference>
<dbReference type="GO" id="GO:0006082">
    <property type="term" value="P:organic acid metabolic process"/>
    <property type="evidence" value="ECO:0007669"/>
    <property type="project" value="UniProtKB-ARBA"/>
</dbReference>
<dbReference type="PANTHER" id="PTHR42897">
    <property type="entry name" value="PYRUVATE SYNTHASE SUBUNIT PORB"/>
    <property type="match status" value="1"/>
</dbReference>
<evidence type="ECO:0000313" key="6">
    <source>
        <dbReference type="EMBL" id="KYC51166.1"/>
    </source>
</evidence>
<dbReference type="GO" id="GO:0044272">
    <property type="term" value="P:sulfur compound biosynthetic process"/>
    <property type="evidence" value="ECO:0007669"/>
    <property type="project" value="UniProtKB-ARBA"/>
</dbReference>
<evidence type="ECO:0000313" key="7">
    <source>
        <dbReference type="Proteomes" id="UP000091929"/>
    </source>
</evidence>
<dbReference type="PATRIC" id="fig|1706436.3.peg.327"/>
<dbReference type="InterPro" id="IPR011766">
    <property type="entry name" value="TPP_enzyme_TPP-bd"/>
</dbReference>
<dbReference type="InterPro" id="IPR051479">
    <property type="entry name" value="PorB-like"/>
</dbReference>
<accession>A0A150IUE5</accession>
<dbReference type="Pfam" id="PF02775">
    <property type="entry name" value="TPP_enzyme_C"/>
    <property type="match status" value="1"/>
</dbReference>
<feature type="domain" description="Thiamine pyrophosphate enzyme TPP-binding" evidence="3">
    <location>
        <begin position="66"/>
        <end position="207"/>
    </location>
</feature>
<dbReference type="Gene3D" id="3.40.50.970">
    <property type="match status" value="2"/>
</dbReference>
<dbReference type="EMBL" id="LNGF01000002">
    <property type="protein sequence ID" value="KYC48629.1"/>
    <property type="molecule type" value="Genomic_DNA"/>
</dbReference>
<dbReference type="PATRIC" id="fig|1706438.3.peg.291"/>
<organism evidence="4 8">
    <name type="scientific">Candidatus Methanofastidiosum methylothiophilum</name>
    <dbReference type="NCBI Taxonomy" id="1705564"/>
    <lineage>
        <taxon>Archaea</taxon>
        <taxon>Methanobacteriati</taxon>
        <taxon>Methanobacteriota</taxon>
        <taxon>Stenosarchaea group</taxon>
        <taxon>Candidatus Methanofastidiosia</taxon>
        <taxon>Candidatus Methanofastidiosales</taxon>
        <taxon>Candidatus Methanofastidiosaceae</taxon>
        <taxon>Candidatus Methanofastidiosum</taxon>
    </lineage>
</organism>
<evidence type="ECO:0000256" key="2">
    <source>
        <dbReference type="ARBA" id="ARBA00023002"/>
    </source>
</evidence>
<dbReference type="Proteomes" id="UP000091929">
    <property type="component" value="Unassembled WGS sequence"/>
</dbReference>
<comment type="caution">
    <text evidence="4">The sequence shown here is derived from an EMBL/GenBank/DDBJ whole genome shotgun (WGS) entry which is preliminary data.</text>
</comment>
<accession>A0A150J1Q1</accession>
<dbReference type="CDD" id="cd03376">
    <property type="entry name" value="TPP_PFOR_porB_like"/>
    <property type="match status" value="1"/>
</dbReference>
<evidence type="ECO:0000313" key="8">
    <source>
        <dbReference type="Proteomes" id="UP000092401"/>
    </source>
</evidence>
<dbReference type="InterPro" id="IPR029061">
    <property type="entry name" value="THDP-binding"/>
</dbReference>
<sequence length="298" mass="33043">MKRAGIPTEEFIYSGHTACPGCGALLVARYLLKVLGKNTIMNIPACCFAAIPGTFPDTCLGIPLLYNAFETTAATASGVEAALKIKGKKEKINVVGFAGDGGTADIGIQALSGAIERGHEIIYVCYDNEAYMNTGMQTSSLTPKGATTTTNPLGKKGGWRTRNKKNMMDIVAAHDIPYAATVNPSYPMDFVKKIEKAKNTKGTSYIHAYSVCPTGWRYQPELGLELGRLATETGLFPLYEFENGRYIINYKKKTKEVLEYYKLQGRFRHLSEDFIKEVQEYIDKEWQKLLVKEECSNR</sequence>